<comment type="similarity">
    <text evidence="3">Belongs to the peptidase S8 family.</text>
</comment>
<dbReference type="GO" id="GO:0006508">
    <property type="term" value="P:proteolysis"/>
    <property type="evidence" value="ECO:0007669"/>
    <property type="project" value="InterPro"/>
</dbReference>
<comment type="caution">
    <text evidence="3">Lacks conserved residue(s) required for the propagation of feature annotation.</text>
</comment>
<evidence type="ECO:0000259" key="5">
    <source>
        <dbReference type="SMART" id="SM00875"/>
    </source>
</evidence>
<comment type="caution">
    <text evidence="6">The sequence shown here is derived from an EMBL/GenBank/DDBJ whole genome shotgun (WGS) entry which is preliminary data.</text>
</comment>
<dbReference type="Gene3D" id="3.30.710.10">
    <property type="entry name" value="Potassium Channel Kv1.1, Chain A"/>
    <property type="match status" value="1"/>
</dbReference>
<evidence type="ECO:0000256" key="4">
    <source>
        <dbReference type="SAM" id="MobiDB-lite"/>
    </source>
</evidence>
<reference evidence="6 7" key="1">
    <citation type="submission" date="2020-04" db="EMBL/GenBank/DDBJ databases">
        <title>Perkinsus olseni comparative genomics.</title>
        <authorList>
            <person name="Bogema D.R."/>
        </authorList>
    </citation>
    <scope>NUCLEOTIDE SEQUENCE [LARGE SCALE GENOMIC DNA]</scope>
    <source>
        <strain evidence="6 7">ATCC PRA-207</strain>
    </source>
</reference>
<proteinExistence type="inferred from homology"/>
<feature type="compositionally biased region" description="Basic and acidic residues" evidence="4">
    <location>
        <begin position="18"/>
        <end position="33"/>
    </location>
</feature>
<sequence length="588" mass="64324">MDGLPPPPPTRSQSAGCRRPEPEDTRQKGDGHGEFEREIVCPTEDLCQHLLNLFDNEKYADVVLKPTANDEEGEYRPIHANRAILAPWSPVLEQMLFPSDESNTLLSANDRQTEGGLPELPLRCGYRTLYQTVSYIYGHHLTLDLKGLWPLHCFLGTYQFKEDFLGTIQRVLEESISVETCCELLNSAVEQDGGGTGGDHYPLRKVAFDILLNATLKDARRLLLMEFNDVSKTTGYSSLHWKILKDVLGSDDLTCAEDEVFNNAMRWVEADDARLDAHLDEVLQLIRFPLMDSKIVAALDSHPVAGKSRELPRLQLEALNGIAANHPDFKGKIEKGYDASGRRNKSLADVSGHGTAMAGIIGSNINNGIGIAGIVDKVKLYPIRATRNRTSDILTSEMIRAWEAALKFKKTQVILLAYGWSFERADSLVKKHLLEKAVKKGVFVVTGASNSDKSDGREDVLLPCGLANHIRGVVCVAATFAEMPTVLCSSASKLASFGAPGSDVVLPTPNKVAGEWVYEKGMGSSAASAAVAGVVALMKSFKNFKPEDIERILLNATEGRVRTATGYEMTYGVLRPDLAVKQAIAEAG</sequence>
<name>A0A7J6N901_PEROL</name>
<dbReference type="SUPFAM" id="SSF54695">
    <property type="entry name" value="POZ domain"/>
    <property type="match status" value="1"/>
</dbReference>
<dbReference type="InterPro" id="IPR051481">
    <property type="entry name" value="BTB-POZ/Galectin-3-binding"/>
</dbReference>
<dbReference type="Pfam" id="PF00082">
    <property type="entry name" value="Peptidase_S8"/>
    <property type="match status" value="1"/>
</dbReference>
<organism evidence="6 7">
    <name type="scientific">Perkinsus olseni</name>
    <name type="common">Perkinsus atlanticus</name>
    <dbReference type="NCBI Taxonomy" id="32597"/>
    <lineage>
        <taxon>Eukaryota</taxon>
        <taxon>Sar</taxon>
        <taxon>Alveolata</taxon>
        <taxon>Perkinsozoa</taxon>
        <taxon>Perkinsea</taxon>
        <taxon>Perkinsida</taxon>
        <taxon>Perkinsidae</taxon>
        <taxon>Perkinsus</taxon>
    </lineage>
</organism>
<comment type="catalytic activity">
    <reaction evidence="1">
        <text>Hydrolysis of proteins with broad specificity for peptide bonds, and a preference for a large uncharged residue in P1. Hydrolyzes peptide amides.</text>
        <dbReference type="EC" id="3.4.21.62"/>
    </reaction>
</comment>
<feature type="compositionally biased region" description="Pro residues" evidence="4">
    <location>
        <begin position="1"/>
        <end position="10"/>
    </location>
</feature>
<dbReference type="Proteomes" id="UP000553632">
    <property type="component" value="Unassembled WGS sequence"/>
</dbReference>
<dbReference type="SUPFAM" id="SSF52743">
    <property type="entry name" value="Subtilisin-like"/>
    <property type="match status" value="1"/>
</dbReference>
<evidence type="ECO:0000313" key="6">
    <source>
        <dbReference type="EMBL" id="KAF4679371.1"/>
    </source>
</evidence>
<dbReference type="GO" id="GO:0004252">
    <property type="term" value="F:serine-type endopeptidase activity"/>
    <property type="evidence" value="ECO:0007669"/>
    <property type="project" value="UniProtKB-EC"/>
</dbReference>
<dbReference type="SMART" id="SM00875">
    <property type="entry name" value="BACK"/>
    <property type="match status" value="1"/>
</dbReference>
<protein>
    <recommendedName>
        <fullName evidence="2">subtilisin</fullName>
        <ecNumber evidence="2">3.4.21.62</ecNumber>
    </recommendedName>
</protein>
<dbReference type="PROSITE" id="PS51892">
    <property type="entry name" value="SUBTILASE"/>
    <property type="match status" value="1"/>
</dbReference>
<dbReference type="Gene3D" id="1.25.40.420">
    <property type="match status" value="1"/>
</dbReference>
<dbReference type="PANTHER" id="PTHR24410">
    <property type="entry name" value="HL07962P-RELATED"/>
    <property type="match status" value="1"/>
</dbReference>
<dbReference type="InterPro" id="IPR036852">
    <property type="entry name" value="Peptidase_S8/S53_dom_sf"/>
</dbReference>
<dbReference type="InterPro" id="IPR011705">
    <property type="entry name" value="BACK"/>
</dbReference>
<evidence type="ECO:0000313" key="7">
    <source>
        <dbReference type="Proteomes" id="UP000553632"/>
    </source>
</evidence>
<evidence type="ECO:0000256" key="3">
    <source>
        <dbReference type="PROSITE-ProRule" id="PRU01240"/>
    </source>
</evidence>
<dbReference type="PANTHER" id="PTHR24410:SF23">
    <property type="entry name" value="BTB DOMAIN-CONTAINING PROTEIN-RELATED"/>
    <property type="match status" value="1"/>
</dbReference>
<dbReference type="EC" id="3.4.21.62" evidence="2"/>
<accession>A0A7J6N901</accession>
<feature type="domain" description="BACK" evidence="5">
    <location>
        <begin position="202"/>
        <end position="300"/>
    </location>
</feature>
<feature type="region of interest" description="Disordered" evidence="4">
    <location>
        <begin position="1"/>
        <end position="33"/>
    </location>
</feature>
<dbReference type="InterPro" id="IPR011333">
    <property type="entry name" value="SKP1/BTB/POZ_sf"/>
</dbReference>
<dbReference type="AlphaFoldDB" id="A0A7J6N901"/>
<dbReference type="Gene3D" id="3.40.50.200">
    <property type="entry name" value="Peptidase S8/S53 domain"/>
    <property type="match status" value="1"/>
</dbReference>
<dbReference type="Pfam" id="PF07707">
    <property type="entry name" value="BACK"/>
    <property type="match status" value="1"/>
</dbReference>
<evidence type="ECO:0000256" key="2">
    <source>
        <dbReference type="ARBA" id="ARBA00023619"/>
    </source>
</evidence>
<evidence type="ECO:0000256" key="1">
    <source>
        <dbReference type="ARBA" id="ARBA00023529"/>
    </source>
</evidence>
<gene>
    <name evidence="6" type="ORF">FOZ63_031901</name>
</gene>
<dbReference type="EMBL" id="JABANO010041297">
    <property type="protein sequence ID" value="KAF4679371.1"/>
    <property type="molecule type" value="Genomic_DNA"/>
</dbReference>
<dbReference type="InterPro" id="IPR000209">
    <property type="entry name" value="Peptidase_S8/S53_dom"/>
</dbReference>
<keyword evidence="7" id="KW-1185">Reference proteome</keyword>